<dbReference type="AlphaFoldDB" id="A0A9D1TZH9"/>
<feature type="domain" description="VWFA" evidence="1">
    <location>
        <begin position="14"/>
        <end position="205"/>
    </location>
</feature>
<reference evidence="2" key="2">
    <citation type="submission" date="2021-04" db="EMBL/GenBank/DDBJ databases">
        <authorList>
            <person name="Gilroy R."/>
        </authorList>
    </citation>
    <scope>NUCLEOTIDE SEQUENCE</scope>
    <source>
        <strain evidence="2">ChiBcec15-1070</strain>
    </source>
</reference>
<dbReference type="Proteomes" id="UP000823926">
    <property type="component" value="Unassembled WGS sequence"/>
</dbReference>
<dbReference type="InterPro" id="IPR002035">
    <property type="entry name" value="VWF_A"/>
</dbReference>
<dbReference type="SUPFAM" id="SSF53300">
    <property type="entry name" value="vWA-like"/>
    <property type="match status" value="1"/>
</dbReference>
<name>A0A9D1TZH9_9BACT</name>
<organism evidence="2 3">
    <name type="scientific">Candidatus Rikenella faecigallinarum</name>
    <dbReference type="NCBI Taxonomy" id="2838745"/>
    <lineage>
        <taxon>Bacteria</taxon>
        <taxon>Pseudomonadati</taxon>
        <taxon>Bacteroidota</taxon>
        <taxon>Bacteroidia</taxon>
        <taxon>Bacteroidales</taxon>
        <taxon>Rikenellaceae</taxon>
        <taxon>Rikenella</taxon>
    </lineage>
</organism>
<dbReference type="InterPro" id="IPR036465">
    <property type="entry name" value="vWFA_dom_sf"/>
</dbReference>
<gene>
    <name evidence="2" type="ORF">H9888_07295</name>
</gene>
<comment type="caution">
    <text evidence="2">The sequence shown here is derived from an EMBL/GenBank/DDBJ whole genome shotgun (WGS) entry which is preliminary data.</text>
</comment>
<evidence type="ECO:0000313" key="3">
    <source>
        <dbReference type="Proteomes" id="UP000823926"/>
    </source>
</evidence>
<evidence type="ECO:0000313" key="2">
    <source>
        <dbReference type="EMBL" id="HIW11284.1"/>
    </source>
</evidence>
<dbReference type="Gene3D" id="3.40.50.410">
    <property type="entry name" value="von Willebrand factor, type A domain"/>
    <property type="match status" value="1"/>
</dbReference>
<protein>
    <submittedName>
        <fullName evidence="2">VWA domain-containing protein</fullName>
    </submittedName>
</protein>
<dbReference type="PROSITE" id="PS50234">
    <property type="entry name" value="VWFA"/>
    <property type="match status" value="1"/>
</dbReference>
<dbReference type="CDD" id="cd00198">
    <property type="entry name" value="vWFA"/>
    <property type="match status" value="1"/>
</dbReference>
<evidence type="ECO:0000259" key="1">
    <source>
        <dbReference type="PROSITE" id="PS50234"/>
    </source>
</evidence>
<sequence length="287" mass="31560">MSYLARITQSAPTAIVLLVDRSGSMVEPICWNGTTCTKAEAVATAINTLLSELIARTRRANGYLPYYDIAVLGYSGSEVRSLLPTVGSDHFMTPELLADNPVEVAEVQRTRTLPDGRQVTTLMREKRWVRAAAEWNTPMVAAFHEAHALLRGWCGRHKGQPCYPPTVINITDGEATDGTPEQLAAATQKLRALETADGAVLLLNIHLSGSEAQPILFPSSEEEMPENRYARLLYRISSPMPVLYRDEIALLRGRSSTEIPRGMGFNTNMTDLVRMMNIGTATSTLLL</sequence>
<accession>A0A9D1TZH9</accession>
<proteinExistence type="predicted"/>
<dbReference type="EMBL" id="DXHL01000033">
    <property type="protein sequence ID" value="HIW11284.1"/>
    <property type="molecule type" value="Genomic_DNA"/>
</dbReference>
<reference evidence="2" key="1">
    <citation type="journal article" date="2021" name="PeerJ">
        <title>Extensive microbial diversity within the chicken gut microbiome revealed by metagenomics and culture.</title>
        <authorList>
            <person name="Gilroy R."/>
            <person name="Ravi A."/>
            <person name="Getino M."/>
            <person name="Pursley I."/>
            <person name="Horton D.L."/>
            <person name="Alikhan N.F."/>
            <person name="Baker D."/>
            <person name="Gharbi K."/>
            <person name="Hall N."/>
            <person name="Watson M."/>
            <person name="Adriaenssens E.M."/>
            <person name="Foster-Nyarko E."/>
            <person name="Jarju S."/>
            <person name="Secka A."/>
            <person name="Antonio M."/>
            <person name="Oren A."/>
            <person name="Chaudhuri R.R."/>
            <person name="La Ragione R."/>
            <person name="Hildebrand F."/>
            <person name="Pallen M.J."/>
        </authorList>
    </citation>
    <scope>NUCLEOTIDE SEQUENCE</scope>
    <source>
        <strain evidence="2">ChiBcec15-1070</strain>
    </source>
</reference>